<evidence type="ECO:0000313" key="4">
    <source>
        <dbReference type="EMBL" id="CPT40526.1"/>
    </source>
</evidence>
<comment type="caution">
    <text evidence="4">The sequence shown here is derived from an EMBL/GenBank/DDBJ whole genome shotgun (WGS) entry which is preliminary data.</text>
</comment>
<evidence type="ECO:0000256" key="2">
    <source>
        <dbReference type="ARBA" id="ARBA00093774"/>
    </source>
</evidence>
<evidence type="ECO:0000256" key="1">
    <source>
        <dbReference type="ARBA" id="ARBA00022729"/>
    </source>
</evidence>
<dbReference type="EMBL" id="CSUW01000007">
    <property type="protein sequence ID" value="CPT40526.1"/>
    <property type="molecule type" value="Genomic_DNA"/>
</dbReference>
<feature type="domain" description="Low molecular weight antigen MTB12-like C-terminal" evidence="3">
    <location>
        <begin position="34"/>
        <end position="146"/>
    </location>
</feature>
<name>A0AB33T6K6_9MYCO</name>
<evidence type="ECO:0000259" key="3">
    <source>
        <dbReference type="Pfam" id="PF26580"/>
    </source>
</evidence>
<dbReference type="AlphaFoldDB" id="A0AB33T6K6"/>
<evidence type="ECO:0000313" key="5">
    <source>
        <dbReference type="Proteomes" id="UP000038487"/>
    </source>
</evidence>
<dbReference type="Proteomes" id="UP000038487">
    <property type="component" value="Unassembled WGS sequence"/>
</dbReference>
<organism evidence="4 5">
    <name type="scientific">Mycobacteroides abscessus</name>
    <dbReference type="NCBI Taxonomy" id="36809"/>
    <lineage>
        <taxon>Bacteria</taxon>
        <taxon>Bacillati</taxon>
        <taxon>Actinomycetota</taxon>
        <taxon>Actinomycetes</taxon>
        <taxon>Mycobacteriales</taxon>
        <taxon>Mycobacteriaceae</taxon>
        <taxon>Mycobacteroides</taxon>
    </lineage>
</organism>
<comment type="similarity">
    <text evidence="2">Belongs to the MTB12 family.</text>
</comment>
<accession>A0AB33T6K6</accession>
<keyword evidence="1" id="KW-0732">Signal</keyword>
<reference evidence="4 5" key="1">
    <citation type="submission" date="2015-03" db="EMBL/GenBank/DDBJ databases">
        <authorList>
            <consortium name="Pathogen Informatics"/>
            <person name="Murphy D."/>
        </authorList>
    </citation>
    <scope>NUCLEOTIDE SEQUENCE [LARGE SCALE GENOMIC DNA]</scope>
    <source>
        <strain evidence="4 5">PAP036</strain>
    </source>
</reference>
<dbReference type="InterPro" id="IPR058644">
    <property type="entry name" value="Mtb12-like_C"/>
</dbReference>
<sequence>MSFGAGPMVWASSVELDVRPVVFGTPLRQPVLGVPTSEQLLSVLYRVADPSVPFFYKSDVVEAGVGGFEGMVADGGIQIAALKDELPLHFTVSGIELVRSGKVRATVLVTGPQLKGVTKRLTFVDQEGWRLQHASAMALLQAASSAQRG</sequence>
<dbReference type="Pfam" id="PF26580">
    <property type="entry name" value="Mtb12_C"/>
    <property type="match status" value="1"/>
</dbReference>
<gene>
    <name evidence="4" type="ORF">ERS075527_03034</name>
</gene>
<proteinExistence type="inferred from homology"/>
<protein>
    <submittedName>
        <fullName evidence="4">Low molecular weight antigen MTB12</fullName>
    </submittedName>
</protein>